<sequence>MEHEPVGRAEADFGRFDAKTVVRNVYILFSRSEIPVAAEDQEIMDLLHPSTPLPPWFTEEDLATYGDLYEKSGFQTALKVVVVAKDFGARPAYLFALLHPDRVLGIITMGVPYVPPGPSRYGDYLPEGFYISRWKEPVGRAEADFGRFDAKTVVRKVYIMFSKSDLPIAAEDQEIMDLVDPSTPLPPWFTEEDLATYGALYEKSGCKRFWRQASTLACSSTPGKSTGYCETRSSVCTSWSFSEPVGRAEADFGRFDAKTVVRKVYILFSRSEIPIAAENQEIMDLVDSSTPLPPWFTEEDLATYGSLYEKSGFQTALKVPYRFSRVDFLKEMALAEDPWINWSPMGSNDPGAEALKQNPAPVEFDHEVKKKPQCQRQIQIEDFSNNHRLTINQRGLDNVHSQIECDACKVVVVAKDFGARPAYLFALLHPDRVLGIITMGVPYVPPGPSRYGDYLPEGFYISRWKEPVGRAEADFGRFDAKTVVRKVYIMFSKSDLPIAAEDQEIMDLVDPSTPLPPWFTEEDLATYGALYEKSGLSMVKKYIHKVVIVAKDFGGKPAHLLALLHPERVLGIVKLGAPFAPPGPFRYGDSLPEGFYINRWKEPVGRAEAEFGRFDAKTVVRKVYILFSGSEIPIAAENQEIMDLVDSSTPLPPWFTEEDLATYGSLYEKSGFQTALKVPYRSLNEQFNLTETIVKAPALLIMGEKDFSFKFPGMEDYVRS</sequence>
<reference evidence="1" key="1">
    <citation type="submission" date="2022-02" db="EMBL/GenBank/DDBJ databases">
        <authorList>
            <person name="Henning P.M."/>
            <person name="McCubbin A.G."/>
            <person name="Shore J.S."/>
        </authorList>
    </citation>
    <scope>NUCLEOTIDE SEQUENCE</scope>
    <source>
        <strain evidence="1">F60SS</strain>
        <tissue evidence="1">Leaves</tissue>
    </source>
</reference>
<accession>A0A9Q0G571</accession>
<name>A0A9Q0G571_9ROSI</name>
<dbReference type="InterPro" id="IPR029058">
    <property type="entry name" value="AB_hydrolase_fold"/>
</dbReference>
<dbReference type="Proteomes" id="UP001141552">
    <property type="component" value="Unassembled WGS sequence"/>
</dbReference>
<organism evidence="1 2">
    <name type="scientific">Turnera subulata</name>
    <dbReference type="NCBI Taxonomy" id="218843"/>
    <lineage>
        <taxon>Eukaryota</taxon>
        <taxon>Viridiplantae</taxon>
        <taxon>Streptophyta</taxon>
        <taxon>Embryophyta</taxon>
        <taxon>Tracheophyta</taxon>
        <taxon>Spermatophyta</taxon>
        <taxon>Magnoliopsida</taxon>
        <taxon>eudicotyledons</taxon>
        <taxon>Gunneridae</taxon>
        <taxon>Pentapetalae</taxon>
        <taxon>rosids</taxon>
        <taxon>fabids</taxon>
        <taxon>Malpighiales</taxon>
        <taxon>Passifloraceae</taxon>
        <taxon>Turnera</taxon>
    </lineage>
</organism>
<protein>
    <submittedName>
        <fullName evidence="1">Uncharacterized protein</fullName>
    </submittedName>
</protein>
<proteinExistence type="predicted"/>
<evidence type="ECO:0000313" key="1">
    <source>
        <dbReference type="EMBL" id="KAJ4843784.1"/>
    </source>
</evidence>
<dbReference type="OrthoDB" id="7130006at2759"/>
<dbReference type="PANTHER" id="PTHR43329">
    <property type="entry name" value="EPOXIDE HYDROLASE"/>
    <property type="match status" value="1"/>
</dbReference>
<gene>
    <name evidence="1" type="ORF">Tsubulata_017411</name>
</gene>
<dbReference type="AlphaFoldDB" id="A0A9Q0G571"/>
<keyword evidence="2" id="KW-1185">Reference proteome</keyword>
<comment type="caution">
    <text evidence="1">The sequence shown here is derived from an EMBL/GenBank/DDBJ whole genome shotgun (WGS) entry which is preliminary data.</text>
</comment>
<dbReference type="EMBL" id="JAKUCV010002143">
    <property type="protein sequence ID" value="KAJ4843784.1"/>
    <property type="molecule type" value="Genomic_DNA"/>
</dbReference>
<evidence type="ECO:0000313" key="2">
    <source>
        <dbReference type="Proteomes" id="UP001141552"/>
    </source>
</evidence>
<dbReference type="SUPFAM" id="SSF53474">
    <property type="entry name" value="alpha/beta-Hydrolases"/>
    <property type="match status" value="3"/>
</dbReference>
<dbReference type="Gene3D" id="3.40.50.1820">
    <property type="entry name" value="alpha/beta hydrolase"/>
    <property type="match status" value="5"/>
</dbReference>
<feature type="non-terminal residue" evidence="1">
    <location>
        <position position="720"/>
    </location>
</feature>
<reference evidence="1" key="2">
    <citation type="journal article" date="2023" name="Plants (Basel)">
        <title>Annotation of the Turnera subulata (Passifloraceae) Draft Genome Reveals the S-Locus Evolved after the Divergence of Turneroideae from Passifloroideae in a Stepwise Manner.</title>
        <authorList>
            <person name="Henning P.M."/>
            <person name="Roalson E.H."/>
            <person name="Mir W."/>
            <person name="McCubbin A.G."/>
            <person name="Shore J.S."/>
        </authorList>
    </citation>
    <scope>NUCLEOTIDE SEQUENCE</scope>
    <source>
        <strain evidence="1">F60SS</strain>
    </source>
</reference>